<accession>A0A9P7B2Q2</accession>
<name>A0A9P7B2Q2_RHOMI</name>
<sequence length="231" mass="23912">MASYGLSVLPSLADSSPNMDRLALGARNGNPPSPLYGDENPLGSYFAMPTAAMYSPAGGSGTRRESNASSSSSESTSDDDSSSSSASRPFSPHVTRAALHGSKSSTHGHLPSRVAGSSSASSSSLSLAVSARSPSALAASVSTTPVVAEDDDDDAAPIQPLPMHLPRPKTKQDRDRERAAGRGPLNSGVKREGLGTRLARKRADSLKWAKYANVATFQVELGLSNDELRSG</sequence>
<dbReference type="OrthoDB" id="2538333at2759"/>
<feature type="region of interest" description="Disordered" evidence="1">
    <location>
        <begin position="1"/>
        <end position="120"/>
    </location>
</feature>
<gene>
    <name evidence="2" type="ORF">C6P46_001079</name>
</gene>
<dbReference type="Proteomes" id="UP000777482">
    <property type="component" value="Unassembled WGS sequence"/>
</dbReference>
<evidence type="ECO:0000313" key="2">
    <source>
        <dbReference type="EMBL" id="KAG0655265.1"/>
    </source>
</evidence>
<protein>
    <submittedName>
        <fullName evidence="2">Uncharacterized protein</fullName>
    </submittedName>
</protein>
<dbReference type="EMBL" id="PUHQ01000125">
    <property type="protein sequence ID" value="KAG0655265.1"/>
    <property type="molecule type" value="Genomic_DNA"/>
</dbReference>
<evidence type="ECO:0000313" key="3">
    <source>
        <dbReference type="Proteomes" id="UP000777482"/>
    </source>
</evidence>
<evidence type="ECO:0000256" key="1">
    <source>
        <dbReference type="SAM" id="MobiDB-lite"/>
    </source>
</evidence>
<feature type="compositionally biased region" description="Basic and acidic residues" evidence="1">
    <location>
        <begin position="170"/>
        <end position="180"/>
    </location>
</feature>
<organism evidence="2 3">
    <name type="scientific">Rhodotorula mucilaginosa</name>
    <name type="common">Yeast</name>
    <name type="synonym">Rhodotorula rubra</name>
    <dbReference type="NCBI Taxonomy" id="5537"/>
    <lineage>
        <taxon>Eukaryota</taxon>
        <taxon>Fungi</taxon>
        <taxon>Dikarya</taxon>
        <taxon>Basidiomycota</taxon>
        <taxon>Pucciniomycotina</taxon>
        <taxon>Microbotryomycetes</taxon>
        <taxon>Sporidiobolales</taxon>
        <taxon>Sporidiobolaceae</taxon>
        <taxon>Rhodotorula</taxon>
    </lineage>
</organism>
<feature type="compositionally biased region" description="Low complexity" evidence="1">
    <location>
        <begin position="111"/>
        <end position="120"/>
    </location>
</feature>
<proteinExistence type="predicted"/>
<comment type="caution">
    <text evidence="2">The sequence shown here is derived from an EMBL/GenBank/DDBJ whole genome shotgun (WGS) entry which is preliminary data.</text>
</comment>
<feature type="region of interest" description="Disordered" evidence="1">
    <location>
        <begin position="144"/>
        <end position="193"/>
    </location>
</feature>
<reference evidence="2 3" key="1">
    <citation type="submission" date="2020-11" db="EMBL/GenBank/DDBJ databases">
        <title>Kefir isolates.</title>
        <authorList>
            <person name="Marcisauskas S."/>
            <person name="Kim Y."/>
            <person name="Blasche S."/>
        </authorList>
    </citation>
    <scope>NUCLEOTIDE SEQUENCE [LARGE SCALE GENOMIC DNA]</scope>
    <source>
        <strain evidence="2 3">KR</strain>
    </source>
</reference>
<keyword evidence="3" id="KW-1185">Reference proteome</keyword>
<dbReference type="AlphaFoldDB" id="A0A9P7B2Q2"/>